<feature type="transmembrane region" description="Helical" evidence="5">
    <location>
        <begin position="410"/>
        <end position="430"/>
    </location>
</feature>
<dbReference type="InterPro" id="IPR001902">
    <property type="entry name" value="SLC26A/SulP_fam"/>
</dbReference>
<dbReference type="EMBL" id="FQNF01000019">
    <property type="protein sequence ID" value="SGZ39187.1"/>
    <property type="molecule type" value="Genomic_DNA"/>
</dbReference>
<proteinExistence type="predicted"/>
<evidence type="ECO:0000256" key="4">
    <source>
        <dbReference type="ARBA" id="ARBA00023136"/>
    </source>
</evidence>
<dbReference type="AlphaFoldDB" id="A0A1L0B2M3"/>
<evidence type="ECO:0000313" key="8">
    <source>
        <dbReference type="Proteomes" id="UP000183365"/>
    </source>
</evidence>
<gene>
    <name evidence="7" type="ORF">HGUI_01387</name>
</gene>
<keyword evidence="3 5" id="KW-1133">Transmembrane helix</keyword>
<keyword evidence="8" id="KW-1185">Reference proteome</keyword>
<dbReference type="Pfam" id="PF00916">
    <property type="entry name" value="Sulfate_transp"/>
    <property type="match status" value="1"/>
</dbReference>
<keyword evidence="4 5" id="KW-0472">Membrane</keyword>
<dbReference type="SUPFAM" id="SSF52091">
    <property type="entry name" value="SpoIIaa-like"/>
    <property type="match status" value="1"/>
</dbReference>
<accession>A0A1L0B2M3</accession>
<reference evidence="8" key="1">
    <citation type="submission" date="2016-11" db="EMBL/GenBank/DDBJ databases">
        <authorList>
            <person name="Guldener U."/>
        </authorList>
    </citation>
    <scope>NUCLEOTIDE SEQUENCE [LARGE SCALE GENOMIC DNA]</scope>
</reference>
<keyword evidence="2 5" id="KW-0812">Transmembrane</keyword>
<organism evidence="7 8">
    <name type="scientific">Hanseniaspora guilliermondii</name>
    <dbReference type="NCBI Taxonomy" id="56406"/>
    <lineage>
        <taxon>Eukaryota</taxon>
        <taxon>Fungi</taxon>
        <taxon>Dikarya</taxon>
        <taxon>Ascomycota</taxon>
        <taxon>Saccharomycotina</taxon>
        <taxon>Saccharomycetes</taxon>
        <taxon>Saccharomycodales</taxon>
        <taxon>Saccharomycodaceae</taxon>
        <taxon>Hanseniaspora</taxon>
    </lineage>
</organism>
<protein>
    <submittedName>
        <fullName evidence="7">Related to Sulfate permease 1</fullName>
    </submittedName>
</protein>
<dbReference type="InterPro" id="IPR002645">
    <property type="entry name" value="STAS_dom"/>
</dbReference>
<evidence type="ECO:0000256" key="2">
    <source>
        <dbReference type="ARBA" id="ARBA00022692"/>
    </source>
</evidence>
<dbReference type="GO" id="GO:0016020">
    <property type="term" value="C:membrane"/>
    <property type="evidence" value="ECO:0007669"/>
    <property type="project" value="UniProtKB-SubCell"/>
</dbReference>
<comment type="subcellular location">
    <subcellularLocation>
        <location evidence="1">Membrane</location>
        <topology evidence="1">Multi-pass membrane protein</topology>
    </subcellularLocation>
</comment>
<evidence type="ECO:0000256" key="3">
    <source>
        <dbReference type="ARBA" id="ARBA00022989"/>
    </source>
</evidence>
<evidence type="ECO:0000259" key="6">
    <source>
        <dbReference type="PROSITE" id="PS50801"/>
    </source>
</evidence>
<evidence type="ECO:0000256" key="1">
    <source>
        <dbReference type="ARBA" id="ARBA00004141"/>
    </source>
</evidence>
<evidence type="ECO:0000313" key="7">
    <source>
        <dbReference type="EMBL" id="SGZ39187.1"/>
    </source>
</evidence>
<dbReference type="InterPro" id="IPR036513">
    <property type="entry name" value="STAS_dom_sf"/>
</dbReference>
<dbReference type="Proteomes" id="UP000183365">
    <property type="component" value="Unassembled WGS sequence"/>
</dbReference>
<dbReference type="PANTHER" id="PTHR11814">
    <property type="entry name" value="SULFATE TRANSPORTER"/>
    <property type="match status" value="1"/>
</dbReference>
<dbReference type="NCBIfam" id="TIGR00815">
    <property type="entry name" value="sulP"/>
    <property type="match status" value="1"/>
</dbReference>
<feature type="transmembrane region" description="Helical" evidence="5">
    <location>
        <begin position="156"/>
        <end position="178"/>
    </location>
</feature>
<dbReference type="Gene3D" id="3.30.750.24">
    <property type="entry name" value="STAS domain"/>
    <property type="match status" value="1"/>
</dbReference>
<dbReference type="OrthoDB" id="288203at2759"/>
<evidence type="ECO:0000256" key="5">
    <source>
        <dbReference type="SAM" id="Phobius"/>
    </source>
</evidence>
<feature type="transmembrane region" description="Helical" evidence="5">
    <location>
        <begin position="100"/>
        <end position="119"/>
    </location>
</feature>
<dbReference type="VEuPathDB" id="FungiDB:HGUI_01387"/>
<name>A0A1L0B2M3_9ASCO</name>
<dbReference type="GO" id="GO:0055085">
    <property type="term" value="P:transmembrane transport"/>
    <property type="evidence" value="ECO:0007669"/>
    <property type="project" value="InterPro"/>
</dbReference>
<feature type="transmembrane region" description="Helical" evidence="5">
    <location>
        <begin position="280"/>
        <end position="305"/>
    </location>
</feature>
<dbReference type="InterPro" id="IPR011547">
    <property type="entry name" value="SLC26A/SulP_dom"/>
</dbReference>
<feature type="transmembrane region" description="Helical" evidence="5">
    <location>
        <begin position="464"/>
        <end position="485"/>
    </location>
</feature>
<feature type="transmembrane region" description="Helical" evidence="5">
    <location>
        <begin position="436"/>
        <end position="457"/>
    </location>
</feature>
<feature type="transmembrane region" description="Helical" evidence="5">
    <location>
        <begin position="240"/>
        <end position="259"/>
    </location>
</feature>
<sequence>MTNNQQKDTTTSFEDSLPKGLHINDYNEKKITLKEYYEENLKSSNGVLPAIQRYLSKLFPLIHWLPKYSLIWLYNDFIAGISVGFCLVPQSMSYAKLAGLPVEYGLYSAFIGAFFYSLFASSKDVCIGPVAVASMQTAKAIHNVATELGDKYTDSMAPIIATQLALYCGAIAAGIGFLRLGFLAEFISSVAITGFVTGSAVNICWGQVPGLLGYSKKVNSKTSTYKVVINTLKHLPDGNINAVFGVVPLAILLFIKWFCSKQAPQILAKKTHWSNKRHQVIKQVLFYVNNLRIALVIIVFTLISWGEWRHNKHSKAIKRIGDVPSGFKHVGVMKYDKTLAPMIAKQIPATVIVLVLEHISISKAFGRVSDYRIDPNQEILSIGVSNLIGTFFNAYPATGSFSRSSLKHKCNVSTPISGFFTGACVILALYCFTKAFYFIPSATLCAVIISAVFDLVASYKTTWFFYKTAPLDFVGFLATVLITIFSSLDNGIYFAMCWSAAILLIKNAFPKGQFLGRVQIAEVIKPNIVTKNGIVFDPLENSGSDSLTSEEFLEEGKKLTTVTSVERKASDVSDFYKGQQQIKFYTKWVPLDNSYAKEINPDIDVLPPPEGVLIYRVNDNWNYLNCTRHYDIIFDKITATYLKGKKIDDEGNEFFEYKWNDASDIPYFWNNFTWQKIKTFNPADPVTVITAKHEEDTESAIEAELKPTKPKLKIVHLDFSAVTQIDTTSISTLVDLKKAVRRFAHDDTIEFHFSGIISPWIKRSLVNAGFGALNDDNFASNHVVSYHVAKDHQSTGDQLLVTDETGSSIYYDAVTGVNYPFFHIDIPDYSLWNLD</sequence>
<dbReference type="CDD" id="cd07042">
    <property type="entry name" value="STAS_SulP_like_sulfate_transporter"/>
    <property type="match status" value="1"/>
</dbReference>
<feature type="domain" description="STAS" evidence="6">
    <location>
        <begin position="610"/>
        <end position="770"/>
    </location>
</feature>
<dbReference type="PROSITE" id="PS50801">
    <property type="entry name" value="STAS"/>
    <property type="match status" value="1"/>
</dbReference>
<feature type="transmembrane region" description="Helical" evidence="5">
    <location>
        <begin position="190"/>
        <end position="208"/>
    </location>
</feature>